<feature type="region of interest" description="Disordered" evidence="1">
    <location>
        <begin position="1"/>
        <end position="27"/>
    </location>
</feature>
<accession>A0ABU2JC91</accession>
<evidence type="ECO:0000313" key="4">
    <source>
        <dbReference type="Proteomes" id="UP001183176"/>
    </source>
</evidence>
<feature type="transmembrane region" description="Helical" evidence="2">
    <location>
        <begin position="32"/>
        <end position="52"/>
    </location>
</feature>
<keyword evidence="2" id="KW-0812">Transmembrane</keyword>
<organism evidence="3 4">
    <name type="scientific">Jatrophihabitans lederbergiae</name>
    <dbReference type="NCBI Taxonomy" id="3075547"/>
    <lineage>
        <taxon>Bacteria</taxon>
        <taxon>Bacillati</taxon>
        <taxon>Actinomycetota</taxon>
        <taxon>Actinomycetes</taxon>
        <taxon>Jatrophihabitantales</taxon>
        <taxon>Jatrophihabitantaceae</taxon>
        <taxon>Jatrophihabitans</taxon>
    </lineage>
</organism>
<proteinExistence type="predicted"/>
<evidence type="ECO:0008006" key="5">
    <source>
        <dbReference type="Google" id="ProtNLM"/>
    </source>
</evidence>
<gene>
    <name evidence="3" type="ORF">RM423_13205</name>
</gene>
<keyword evidence="4" id="KW-1185">Reference proteome</keyword>
<name>A0ABU2JC91_9ACTN</name>
<keyword evidence="2" id="KW-1133">Transmembrane helix</keyword>
<protein>
    <recommendedName>
        <fullName evidence="5">Carbohydrate ABC transporter permease</fullName>
    </recommendedName>
</protein>
<dbReference type="EMBL" id="JAVREH010000017">
    <property type="protein sequence ID" value="MDT0262348.1"/>
    <property type="molecule type" value="Genomic_DNA"/>
</dbReference>
<sequence>MTDTQVPTVSASAPVIRRRRRRQPAERVGSGLRYLVLGVLAAVFLIPFYLLARNALSTNAGITSPHWQFFPGSCNGPTCVSCSTTRPCRCCTA</sequence>
<evidence type="ECO:0000256" key="2">
    <source>
        <dbReference type="SAM" id="Phobius"/>
    </source>
</evidence>
<feature type="compositionally biased region" description="Polar residues" evidence="1">
    <location>
        <begin position="1"/>
        <end position="11"/>
    </location>
</feature>
<dbReference type="Proteomes" id="UP001183176">
    <property type="component" value="Unassembled WGS sequence"/>
</dbReference>
<comment type="caution">
    <text evidence="3">The sequence shown here is derived from an EMBL/GenBank/DDBJ whole genome shotgun (WGS) entry which is preliminary data.</text>
</comment>
<evidence type="ECO:0000256" key="1">
    <source>
        <dbReference type="SAM" id="MobiDB-lite"/>
    </source>
</evidence>
<keyword evidence="2" id="KW-0472">Membrane</keyword>
<evidence type="ECO:0000313" key="3">
    <source>
        <dbReference type="EMBL" id="MDT0262348.1"/>
    </source>
</evidence>
<reference evidence="4" key="1">
    <citation type="submission" date="2023-07" db="EMBL/GenBank/DDBJ databases">
        <title>30 novel species of actinomycetes from the DSMZ collection.</title>
        <authorList>
            <person name="Nouioui I."/>
        </authorList>
    </citation>
    <scope>NUCLEOTIDE SEQUENCE [LARGE SCALE GENOMIC DNA]</scope>
    <source>
        <strain evidence="4">DSM 44399</strain>
    </source>
</reference>